<dbReference type="AlphaFoldDB" id="A0A212LWG2"/>
<dbReference type="GO" id="GO:0005886">
    <property type="term" value="C:plasma membrane"/>
    <property type="evidence" value="ECO:0007669"/>
    <property type="project" value="UniProtKB-SubCell"/>
</dbReference>
<dbReference type="InterPro" id="IPR017871">
    <property type="entry name" value="ABC_transporter-like_CS"/>
</dbReference>
<dbReference type="SUPFAM" id="SSF52540">
    <property type="entry name" value="P-loop containing nucleoside triphosphate hydrolases"/>
    <property type="match status" value="1"/>
</dbReference>
<dbReference type="CDD" id="cd03257">
    <property type="entry name" value="ABC_NikE_OppD_transporters"/>
    <property type="match status" value="1"/>
</dbReference>
<dbReference type="Pfam" id="PF00005">
    <property type="entry name" value="ABC_tran"/>
    <property type="match status" value="1"/>
</dbReference>
<dbReference type="InterPro" id="IPR027417">
    <property type="entry name" value="P-loop_NTPase"/>
</dbReference>
<reference evidence="9" key="1">
    <citation type="submission" date="2016-08" db="EMBL/GenBank/DDBJ databases">
        <authorList>
            <person name="Seilhamer J.J."/>
        </authorList>
    </citation>
    <scope>NUCLEOTIDE SEQUENCE</scope>
    <source>
        <strain evidence="9">86</strain>
    </source>
</reference>
<keyword evidence="4" id="KW-1003">Cell membrane</keyword>
<dbReference type="RefSeq" id="WP_198930878.1">
    <property type="nucleotide sequence ID" value="NZ_LT608335.1"/>
</dbReference>
<evidence type="ECO:0000256" key="6">
    <source>
        <dbReference type="ARBA" id="ARBA00022840"/>
    </source>
</evidence>
<dbReference type="PANTHER" id="PTHR43297">
    <property type="entry name" value="OLIGOPEPTIDE TRANSPORT ATP-BINDING PROTEIN APPD"/>
    <property type="match status" value="1"/>
</dbReference>
<evidence type="ECO:0000256" key="7">
    <source>
        <dbReference type="ARBA" id="ARBA00023136"/>
    </source>
</evidence>
<evidence type="ECO:0000256" key="2">
    <source>
        <dbReference type="ARBA" id="ARBA00005417"/>
    </source>
</evidence>
<dbReference type="GO" id="GO:0005524">
    <property type="term" value="F:ATP binding"/>
    <property type="evidence" value="ECO:0007669"/>
    <property type="project" value="UniProtKB-KW"/>
</dbReference>
<evidence type="ECO:0000256" key="1">
    <source>
        <dbReference type="ARBA" id="ARBA00004202"/>
    </source>
</evidence>
<proteinExistence type="inferred from homology"/>
<organism evidence="9">
    <name type="scientific">uncultured Sporomusa sp</name>
    <dbReference type="NCBI Taxonomy" id="307249"/>
    <lineage>
        <taxon>Bacteria</taxon>
        <taxon>Bacillati</taxon>
        <taxon>Bacillota</taxon>
        <taxon>Negativicutes</taxon>
        <taxon>Selenomonadales</taxon>
        <taxon>Sporomusaceae</taxon>
        <taxon>Sporomusa</taxon>
        <taxon>environmental samples</taxon>
    </lineage>
</organism>
<evidence type="ECO:0000259" key="8">
    <source>
        <dbReference type="PROSITE" id="PS50893"/>
    </source>
</evidence>
<feature type="domain" description="ABC transporter" evidence="8">
    <location>
        <begin position="3"/>
        <end position="250"/>
    </location>
</feature>
<keyword evidence="3" id="KW-0813">Transport</keyword>
<dbReference type="EMBL" id="FMJE01000004">
    <property type="protein sequence ID" value="SCM81954.1"/>
    <property type="molecule type" value="Genomic_DNA"/>
</dbReference>
<keyword evidence="7" id="KW-0472">Membrane</keyword>
<dbReference type="InterPro" id="IPR003439">
    <property type="entry name" value="ABC_transporter-like_ATP-bd"/>
</dbReference>
<dbReference type="SMART" id="SM00382">
    <property type="entry name" value="AAA"/>
    <property type="match status" value="1"/>
</dbReference>
<protein>
    <submittedName>
        <fullName evidence="9">Peptide ABC transporter ATP-binding protein</fullName>
    </submittedName>
</protein>
<dbReference type="InterPro" id="IPR050388">
    <property type="entry name" value="ABC_Ni/Peptide_Import"/>
</dbReference>
<dbReference type="PANTHER" id="PTHR43297:SF2">
    <property type="entry name" value="DIPEPTIDE TRANSPORT ATP-BINDING PROTEIN DPPD"/>
    <property type="match status" value="1"/>
</dbReference>
<evidence type="ECO:0000256" key="3">
    <source>
        <dbReference type="ARBA" id="ARBA00022448"/>
    </source>
</evidence>
<dbReference type="InterPro" id="IPR003593">
    <property type="entry name" value="AAA+_ATPase"/>
</dbReference>
<dbReference type="GO" id="GO:0016887">
    <property type="term" value="F:ATP hydrolysis activity"/>
    <property type="evidence" value="ECO:0007669"/>
    <property type="project" value="InterPro"/>
</dbReference>
<comment type="similarity">
    <text evidence="2">Belongs to the ABC transporter superfamily.</text>
</comment>
<sequence>MILQFRNISVAYGDGGPSLTGFTLDVAAGEIVALVGESGSGKTTAIRTAIGLLPGGGEVVDGDILFNGKSLLTLSSKEWQALRGRQMSMIFQDSGAMLNPIRRIGSQFVEYIRAHQSVQKQEAWELGRVMLERMGLPHSETIMNSYTFQLSGGMRQRVGIAMAMVFQPRILLADEPTSALDVTTQSQIIRQMLELRGKYGTAILLVTHNLGVAAYMADRIIVMKDGRIVEQGTRESLLHQPAASYTRDLLEAVPSMRGERYV</sequence>
<gene>
    <name evidence="9" type="ORF">KL86SPO_40439</name>
</gene>
<dbReference type="PROSITE" id="PS50893">
    <property type="entry name" value="ABC_TRANSPORTER_2"/>
    <property type="match status" value="1"/>
</dbReference>
<name>A0A212LWG2_9FIRM</name>
<dbReference type="PROSITE" id="PS00211">
    <property type="entry name" value="ABC_TRANSPORTER_1"/>
    <property type="match status" value="1"/>
</dbReference>
<evidence type="ECO:0000256" key="4">
    <source>
        <dbReference type="ARBA" id="ARBA00022475"/>
    </source>
</evidence>
<comment type="subcellular location">
    <subcellularLocation>
        <location evidence="1">Cell membrane</location>
        <topology evidence="1">Peripheral membrane protein</topology>
    </subcellularLocation>
</comment>
<evidence type="ECO:0000313" key="9">
    <source>
        <dbReference type="EMBL" id="SCM81954.1"/>
    </source>
</evidence>
<evidence type="ECO:0000256" key="5">
    <source>
        <dbReference type="ARBA" id="ARBA00022741"/>
    </source>
</evidence>
<keyword evidence="6 9" id="KW-0067">ATP-binding</keyword>
<dbReference type="Gene3D" id="3.40.50.300">
    <property type="entry name" value="P-loop containing nucleotide triphosphate hydrolases"/>
    <property type="match status" value="1"/>
</dbReference>
<accession>A0A212LWG2</accession>
<keyword evidence="5" id="KW-0547">Nucleotide-binding</keyword>